<evidence type="ECO:0000313" key="2">
    <source>
        <dbReference type="EMBL" id="EKX34674.1"/>
    </source>
</evidence>
<dbReference type="PaxDb" id="55529-EKX34674"/>
<keyword evidence="4" id="KW-1185">Reference proteome</keyword>
<dbReference type="AlphaFoldDB" id="L1IFI2"/>
<evidence type="ECO:0000313" key="3">
    <source>
        <dbReference type="EnsemblProtists" id="EKX34674"/>
    </source>
</evidence>
<feature type="region of interest" description="Disordered" evidence="1">
    <location>
        <begin position="47"/>
        <end position="66"/>
    </location>
</feature>
<feature type="region of interest" description="Disordered" evidence="1">
    <location>
        <begin position="89"/>
        <end position="113"/>
    </location>
</feature>
<evidence type="ECO:0000256" key="1">
    <source>
        <dbReference type="SAM" id="MobiDB-lite"/>
    </source>
</evidence>
<proteinExistence type="predicted"/>
<evidence type="ECO:0000313" key="4">
    <source>
        <dbReference type="Proteomes" id="UP000011087"/>
    </source>
</evidence>
<dbReference type="GeneID" id="17291469"/>
<reference evidence="3" key="3">
    <citation type="submission" date="2015-06" db="UniProtKB">
        <authorList>
            <consortium name="EnsemblProtists"/>
        </authorList>
    </citation>
    <scope>IDENTIFICATION</scope>
</reference>
<organism evidence="2">
    <name type="scientific">Guillardia theta (strain CCMP2712)</name>
    <name type="common">Cryptophyte</name>
    <dbReference type="NCBI Taxonomy" id="905079"/>
    <lineage>
        <taxon>Eukaryota</taxon>
        <taxon>Cryptophyceae</taxon>
        <taxon>Pyrenomonadales</taxon>
        <taxon>Geminigeraceae</taxon>
        <taxon>Guillardia</taxon>
    </lineage>
</organism>
<dbReference type="EnsemblProtists" id="EKX34674">
    <property type="protein sequence ID" value="EKX34674"/>
    <property type="gene ID" value="GUITHDRAFT_155652"/>
</dbReference>
<accession>L1IFI2</accession>
<dbReference type="KEGG" id="gtt:GUITHDRAFT_155652"/>
<dbReference type="RefSeq" id="XP_005821654.1">
    <property type="nucleotide sequence ID" value="XM_005821597.1"/>
</dbReference>
<reference evidence="4" key="2">
    <citation type="submission" date="2012-11" db="EMBL/GenBank/DDBJ databases">
        <authorList>
            <person name="Kuo A."/>
            <person name="Curtis B.A."/>
            <person name="Tanifuji G."/>
            <person name="Burki F."/>
            <person name="Gruber A."/>
            <person name="Irimia M."/>
            <person name="Maruyama S."/>
            <person name="Arias M.C."/>
            <person name="Ball S.G."/>
            <person name="Gile G.H."/>
            <person name="Hirakawa Y."/>
            <person name="Hopkins J.F."/>
            <person name="Rensing S.A."/>
            <person name="Schmutz J."/>
            <person name="Symeonidi A."/>
            <person name="Elias M."/>
            <person name="Eveleigh R.J."/>
            <person name="Herman E.K."/>
            <person name="Klute M.J."/>
            <person name="Nakayama T."/>
            <person name="Obornik M."/>
            <person name="Reyes-Prieto A."/>
            <person name="Armbrust E.V."/>
            <person name="Aves S.J."/>
            <person name="Beiko R.G."/>
            <person name="Coutinho P."/>
            <person name="Dacks J.B."/>
            <person name="Durnford D.G."/>
            <person name="Fast N.M."/>
            <person name="Green B.R."/>
            <person name="Grisdale C."/>
            <person name="Hempe F."/>
            <person name="Henrissat B."/>
            <person name="Hoppner M.P."/>
            <person name="Ishida K.-I."/>
            <person name="Kim E."/>
            <person name="Koreny L."/>
            <person name="Kroth P.G."/>
            <person name="Liu Y."/>
            <person name="Malik S.-B."/>
            <person name="Maier U.G."/>
            <person name="McRose D."/>
            <person name="Mock T."/>
            <person name="Neilson J.A."/>
            <person name="Onodera N.T."/>
            <person name="Poole A.M."/>
            <person name="Pritham E.J."/>
            <person name="Richards T.A."/>
            <person name="Rocap G."/>
            <person name="Roy S.W."/>
            <person name="Sarai C."/>
            <person name="Schaack S."/>
            <person name="Shirato S."/>
            <person name="Slamovits C.H."/>
            <person name="Spencer D.F."/>
            <person name="Suzuki S."/>
            <person name="Worden A.Z."/>
            <person name="Zauner S."/>
            <person name="Barry K."/>
            <person name="Bell C."/>
            <person name="Bharti A.K."/>
            <person name="Crow J.A."/>
            <person name="Grimwood J."/>
            <person name="Kramer R."/>
            <person name="Lindquist E."/>
            <person name="Lucas S."/>
            <person name="Salamov A."/>
            <person name="McFadden G.I."/>
            <person name="Lane C.E."/>
            <person name="Keeling P.J."/>
            <person name="Gray M.W."/>
            <person name="Grigoriev I.V."/>
            <person name="Archibald J.M."/>
        </authorList>
    </citation>
    <scope>NUCLEOTIDE SEQUENCE</scope>
    <source>
        <strain evidence="4">CCMP2712</strain>
    </source>
</reference>
<dbReference type="HOGENOM" id="CLU_1698846_0_0_1"/>
<name>L1IFI2_GUITC</name>
<dbReference type="Proteomes" id="UP000011087">
    <property type="component" value="Unassembled WGS sequence"/>
</dbReference>
<reference evidence="2 4" key="1">
    <citation type="journal article" date="2012" name="Nature">
        <title>Algal genomes reveal evolutionary mosaicism and the fate of nucleomorphs.</title>
        <authorList>
            <consortium name="DOE Joint Genome Institute"/>
            <person name="Curtis B.A."/>
            <person name="Tanifuji G."/>
            <person name="Burki F."/>
            <person name="Gruber A."/>
            <person name="Irimia M."/>
            <person name="Maruyama S."/>
            <person name="Arias M.C."/>
            <person name="Ball S.G."/>
            <person name="Gile G.H."/>
            <person name="Hirakawa Y."/>
            <person name="Hopkins J.F."/>
            <person name="Kuo A."/>
            <person name="Rensing S.A."/>
            <person name="Schmutz J."/>
            <person name="Symeonidi A."/>
            <person name="Elias M."/>
            <person name="Eveleigh R.J."/>
            <person name="Herman E.K."/>
            <person name="Klute M.J."/>
            <person name="Nakayama T."/>
            <person name="Obornik M."/>
            <person name="Reyes-Prieto A."/>
            <person name="Armbrust E.V."/>
            <person name="Aves S.J."/>
            <person name="Beiko R.G."/>
            <person name="Coutinho P."/>
            <person name="Dacks J.B."/>
            <person name="Durnford D.G."/>
            <person name="Fast N.M."/>
            <person name="Green B.R."/>
            <person name="Grisdale C.J."/>
            <person name="Hempel F."/>
            <person name="Henrissat B."/>
            <person name="Hoppner M.P."/>
            <person name="Ishida K."/>
            <person name="Kim E."/>
            <person name="Koreny L."/>
            <person name="Kroth P.G."/>
            <person name="Liu Y."/>
            <person name="Malik S.B."/>
            <person name="Maier U.G."/>
            <person name="McRose D."/>
            <person name="Mock T."/>
            <person name="Neilson J.A."/>
            <person name="Onodera N.T."/>
            <person name="Poole A.M."/>
            <person name="Pritham E.J."/>
            <person name="Richards T.A."/>
            <person name="Rocap G."/>
            <person name="Roy S.W."/>
            <person name="Sarai C."/>
            <person name="Schaack S."/>
            <person name="Shirato S."/>
            <person name="Slamovits C.H."/>
            <person name="Spencer D.F."/>
            <person name="Suzuki S."/>
            <person name="Worden A.Z."/>
            <person name="Zauner S."/>
            <person name="Barry K."/>
            <person name="Bell C."/>
            <person name="Bharti A.K."/>
            <person name="Crow J.A."/>
            <person name="Grimwood J."/>
            <person name="Kramer R."/>
            <person name="Lindquist E."/>
            <person name="Lucas S."/>
            <person name="Salamov A."/>
            <person name="McFadden G.I."/>
            <person name="Lane C.E."/>
            <person name="Keeling P.J."/>
            <person name="Gray M.W."/>
            <person name="Grigoriev I.V."/>
            <person name="Archibald J.M."/>
        </authorList>
    </citation>
    <scope>NUCLEOTIDE SEQUENCE</scope>
    <source>
        <strain evidence="2 4">CCMP2712</strain>
    </source>
</reference>
<gene>
    <name evidence="2" type="ORF">GUITHDRAFT_155652</name>
</gene>
<dbReference type="EMBL" id="JH993104">
    <property type="protein sequence ID" value="EKX34674.1"/>
    <property type="molecule type" value="Genomic_DNA"/>
</dbReference>
<protein>
    <submittedName>
        <fullName evidence="2 3">Uncharacterized protein</fullName>
    </submittedName>
</protein>
<feature type="compositionally biased region" description="Polar residues" evidence="1">
    <location>
        <begin position="50"/>
        <end position="66"/>
    </location>
</feature>
<sequence>MSPLAGGKDAIMSTRTLGFVGAAPSSLAGLARGKSYFIDPYTPFTPRPDTLSTRSQITGPPLASSRSNHWITQTSIAYLPKRLQNHRIPRTPPETKRGFPASPFPRPSYDNGRPKFIVGPNGHLLEKYKKPGRTAFPAVEEVGRVSWNFSKMGYV</sequence>